<evidence type="ECO:0000313" key="3">
    <source>
        <dbReference type="EnsemblPlants" id="Ma11_p00130.1"/>
    </source>
</evidence>
<reference evidence="3" key="2">
    <citation type="submission" date="2021-05" db="UniProtKB">
        <authorList>
            <consortium name="EnsemblPlants"/>
        </authorList>
    </citation>
    <scope>IDENTIFICATION</scope>
    <source>
        <strain evidence="3">subsp. malaccensis</strain>
    </source>
</reference>
<keyword evidence="4" id="KW-1185">Reference proteome</keyword>
<evidence type="ECO:0000313" key="4">
    <source>
        <dbReference type="Proteomes" id="UP000012960"/>
    </source>
</evidence>
<sequence length="85" mass="9957">MYDKFDNAYQTTSDIDFLSKTIFVLDRNHTLFYQNIFLMLGLMSNWLGEILEPLIPSYIRDSCVAVIVYDVANMLAIFLNYFKVV</sequence>
<keyword evidence="1" id="KW-0812">Transmembrane</keyword>
<keyword evidence="1" id="KW-0472">Membrane</keyword>
<dbReference type="InParanoid" id="A0A804L2K0"/>
<dbReference type="EnsemblPlants" id="Ma11_t00130.1">
    <property type="protein sequence ID" value="Ma11_p00130.1"/>
    <property type="gene ID" value="Ma11_g00130"/>
</dbReference>
<evidence type="ECO:0000256" key="1">
    <source>
        <dbReference type="SAM" id="Phobius"/>
    </source>
</evidence>
<evidence type="ECO:0000313" key="2">
    <source>
        <dbReference type="EMBL" id="CAG1863101.1"/>
    </source>
</evidence>
<dbReference type="Gramene" id="Ma11_t00130.1">
    <property type="protein sequence ID" value="Ma11_p00130.1"/>
    <property type="gene ID" value="Ma11_g00130"/>
</dbReference>
<accession>A0A804L2K0</accession>
<gene>
    <name evidence="2" type="ORF">GSMUA_25270.1</name>
</gene>
<name>A0A804L2K0_MUSAM</name>
<keyword evidence="1" id="KW-1133">Transmembrane helix</keyword>
<proteinExistence type="predicted"/>
<dbReference type="EMBL" id="HG996475">
    <property type="protein sequence ID" value="CAG1863101.1"/>
    <property type="molecule type" value="Genomic_DNA"/>
</dbReference>
<protein>
    <submittedName>
        <fullName evidence="2">(wild Malaysian banana) hypothetical protein</fullName>
    </submittedName>
</protein>
<feature type="transmembrane region" description="Helical" evidence="1">
    <location>
        <begin position="31"/>
        <end position="51"/>
    </location>
</feature>
<reference evidence="2" key="1">
    <citation type="submission" date="2021-03" db="EMBL/GenBank/DDBJ databases">
        <authorList>
            <consortium name="Genoscope - CEA"/>
            <person name="William W."/>
        </authorList>
    </citation>
    <scope>NUCLEOTIDE SEQUENCE</scope>
    <source>
        <strain evidence="2">Doubled-haploid Pahang</strain>
    </source>
</reference>
<feature type="transmembrane region" description="Helical" evidence="1">
    <location>
        <begin position="63"/>
        <end position="82"/>
    </location>
</feature>
<organism evidence="3 4">
    <name type="scientific">Musa acuminata subsp. malaccensis</name>
    <name type="common">Wild banana</name>
    <name type="synonym">Musa malaccensis</name>
    <dbReference type="NCBI Taxonomy" id="214687"/>
    <lineage>
        <taxon>Eukaryota</taxon>
        <taxon>Viridiplantae</taxon>
        <taxon>Streptophyta</taxon>
        <taxon>Embryophyta</taxon>
        <taxon>Tracheophyta</taxon>
        <taxon>Spermatophyta</taxon>
        <taxon>Magnoliopsida</taxon>
        <taxon>Liliopsida</taxon>
        <taxon>Zingiberales</taxon>
        <taxon>Musaceae</taxon>
        <taxon>Musa</taxon>
    </lineage>
</organism>
<dbReference type="Proteomes" id="UP000012960">
    <property type="component" value="Unplaced"/>
</dbReference>
<dbReference type="AlphaFoldDB" id="A0A804L2K0"/>